<reference evidence="3" key="1">
    <citation type="journal article" date="2019" name="Int. J. Syst. Evol. Microbiol.">
        <title>The Global Catalogue of Microorganisms (GCM) 10K type strain sequencing project: providing services to taxonomists for standard genome sequencing and annotation.</title>
        <authorList>
            <consortium name="The Broad Institute Genomics Platform"/>
            <consortium name="The Broad Institute Genome Sequencing Center for Infectious Disease"/>
            <person name="Wu L."/>
            <person name="Ma J."/>
        </authorList>
    </citation>
    <scope>NUCLEOTIDE SEQUENCE [LARGE SCALE GENOMIC DNA]</scope>
    <source>
        <strain evidence="3">JCM 17017</strain>
    </source>
</reference>
<gene>
    <name evidence="2" type="ORF">GCM10022380_45220</name>
</gene>
<evidence type="ECO:0000313" key="2">
    <source>
        <dbReference type="EMBL" id="GAA3821147.1"/>
    </source>
</evidence>
<feature type="region of interest" description="Disordered" evidence="1">
    <location>
        <begin position="59"/>
        <end position="114"/>
    </location>
</feature>
<comment type="caution">
    <text evidence="2">The sequence shown here is derived from an EMBL/GenBank/DDBJ whole genome shotgun (WGS) entry which is preliminary data.</text>
</comment>
<accession>A0ABP7ILD1</accession>
<keyword evidence="3" id="KW-1185">Reference proteome</keyword>
<proteinExistence type="predicted"/>
<evidence type="ECO:0000256" key="1">
    <source>
        <dbReference type="SAM" id="MobiDB-lite"/>
    </source>
</evidence>
<dbReference type="Proteomes" id="UP001501624">
    <property type="component" value="Unassembled WGS sequence"/>
</dbReference>
<name>A0ABP7ILD1_9PSEU</name>
<dbReference type="EMBL" id="BAABCM010000006">
    <property type="protein sequence ID" value="GAA3821147.1"/>
    <property type="molecule type" value="Genomic_DNA"/>
</dbReference>
<organism evidence="2 3">
    <name type="scientific">Amycolatopsis tucumanensis</name>
    <dbReference type="NCBI Taxonomy" id="401106"/>
    <lineage>
        <taxon>Bacteria</taxon>
        <taxon>Bacillati</taxon>
        <taxon>Actinomycetota</taxon>
        <taxon>Actinomycetes</taxon>
        <taxon>Pseudonocardiales</taxon>
        <taxon>Pseudonocardiaceae</taxon>
        <taxon>Amycolatopsis</taxon>
    </lineage>
</organism>
<sequence length="114" mass="12149">MIVGFAAAAVAGSTAANTASNVARTAVRTGHLRDLGRASVGRPRSRRHRRNHRCVRRLARPEHRRQPGSAGGRLAAQAQGGANLTHETDPYFDTADFSDSAPGNLRADVPVPCR</sequence>
<protein>
    <submittedName>
        <fullName evidence="2">Uncharacterized protein</fullName>
    </submittedName>
</protein>
<evidence type="ECO:0000313" key="3">
    <source>
        <dbReference type="Proteomes" id="UP001501624"/>
    </source>
</evidence>
<feature type="compositionally biased region" description="Low complexity" evidence="1">
    <location>
        <begin position="72"/>
        <end position="82"/>
    </location>
</feature>